<accession>A0A109D7C9</accession>
<gene>
    <name evidence="3" type="ORF">APQ14_11585</name>
</gene>
<dbReference type="Proteomes" id="UP000057389">
    <property type="component" value="Unassembled WGS sequence"/>
</dbReference>
<dbReference type="AlphaFoldDB" id="A0A109D7C9"/>
<dbReference type="EMBL" id="LMXU01000028">
    <property type="protein sequence ID" value="KWU00097.1"/>
    <property type="molecule type" value="Genomic_DNA"/>
</dbReference>
<sequence>MRLPLDGLWQISPLTDLSIPQDDITFPAPLSSKLPDHLSEEEIAEQEWHLMHDIEVDDAMLACPFVELVVAGVDYFAEVRLNGVAVFDCDGSEAEYRKDIRPYMQLGRNRFEILFLEEEESLLLEEDMDDSVSSAAVTKSDSRIGIWHAPYLQFVRNVKLEQVVTEQIWHHGGGCEFKVDVIYQTLKAGLVSASIKFNGMTLVMPIDVRAEHTGVVFQVEAPILFDLDNPNPKHLYQLEVELDGQKESSFVALNPASCVSNFLRN</sequence>
<evidence type="ECO:0000313" key="3">
    <source>
        <dbReference type="EMBL" id="KWU00097.1"/>
    </source>
</evidence>
<name>A0A109D7C9_9VIBR</name>
<reference evidence="3 4" key="1">
    <citation type="submission" date="2015-11" db="EMBL/GenBank/DDBJ databases">
        <title>Draft WGS of Vibrio toranzoniae.</title>
        <authorList>
            <person name="Lasa A."/>
            <person name="Romalde J.L."/>
        </authorList>
    </citation>
    <scope>NUCLEOTIDE SEQUENCE [LARGE SCALE GENOMIC DNA]</scope>
    <source>
        <strain evidence="3 4">Vb 10.8</strain>
    </source>
</reference>
<evidence type="ECO:0000313" key="4">
    <source>
        <dbReference type="Proteomes" id="UP000057389"/>
    </source>
</evidence>
<organism evidence="3 4">
    <name type="scientific">Vibrio toranzoniae</name>
    <dbReference type="NCBI Taxonomy" id="1194427"/>
    <lineage>
        <taxon>Bacteria</taxon>
        <taxon>Pseudomonadati</taxon>
        <taxon>Pseudomonadota</taxon>
        <taxon>Gammaproteobacteria</taxon>
        <taxon>Vibrionales</taxon>
        <taxon>Vibrionaceae</taxon>
        <taxon>Vibrio</taxon>
    </lineage>
</organism>
<proteinExistence type="predicted"/>
<dbReference type="GO" id="GO:0004553">
    <property type="term" value="F:hydrolase activity, hydrolyzing O-glycosyl compounds"/>
    <property type="evidence" value="ECO:0007669"/>
    <property type="project" value="UniProtKB-ARBA"/>
</dbReference>
<dbReference type="InterPro" id="IPR008979">
    <property type="entry name" value="Galactose-bd-like_sf"/>
</dbReference>
<evidence type="ECO:0000256" key="1">
    <source>
        <dbReference type="ARBA" id="ARBA00022801"/>
    </source>
</evidence>
<dbReference type="InterPro" id="IPR054593">
    <property type="entry name" value="Beta-mannosidase-like_N2"/>
</dbReference>
<dbReference type="OrthoDB" id="5918442at2"/>
<dbReference type="Gene3D" id="2.60.120.260">
    <property type="entry name" value="Galactose-binding domain-like"/>
    <property type="match status" value="1"/>
</dbReference>
<feature type="domain" description="Beta-mannosidase-like galactose-binding" evidence="2">
    <location>
        <begin position="41"/>
        <end position="118"/>
    </location>
</feature>
<dbReference type="GeneID" id="300179524"/>
<protein>
    <submittedName>
        <fullName evidence="3">Beta-galactosidase</fullName>
    </submittedName>
</protein>
<keyword evidence="1" id="KW-0378">Hydrolase</keyword>
<keyword evidence="4" id="KW-1185">Reference proteome</keyword>
<evidence type="ECO:0000259" key="2">
    <source>
        <dbReference type="Pfam" id="PF22666"/>
    </source>
</evidence>
<dbReference type="SUPFAM" id="SSF49785">
    <property type="entry name" value="Galactose-binding domain-like"/>
    <property type="match status" value="1"/>
</dbReference>
<dbReference type="RefSeq" id="WP_060468666.1">
    <property type="nucleotide sequence ID" value="NZ_AP025514.1"/>
</dbReference>
<dbReference type="Pfam" id="PF22666">
    <property type="entry name" value="Glyco_hydro_2_N2"/>
    <property type="match status" value="1"/>
</dbReference>
<comment type="caution">
    <text evidence="3">The sequence shown here is derived from an EMBL/GenBank/DDBJ whole genome shotgun (WGS) entry which is preliminary data.</text>
</comment>